<dbReference type="KEGG" id="pcs:N7525_006252"/>
<protein>
    <submittedName>
        <fullName evidence="1">Uncharacterized protein</fullName>
    </submittedName>
</protein>
<keyword evidence="2" id="KW-1185">Reference proteome</keyword>
<dbReference type="GeneID" id="8310186"/>
<organism evidence="1 2">
    <name type="scientific">Penicillium rubens (strain ATCC 28089 / DSM 1075 / NRRL 1951 / Wisconsin 54-1255)</name>
    <name type="common">Penicillium chrysogenum</name>
    <dbReference type="NCBI Taxonomy" id="500485"/>
    <lineage>
        <taxon>Eukaryota</taxon>
        <taxon>Fungi</taxon>
        <taxon>Dikarya</taxon>
        <taxon>Ascomycota</taxon>
        <taxon>Pezizomycotina</taxon>
        <taxon>Eurotiomycetes</taxon>
        <taxon>Eurotiomycetidae</taxon>
        <taxon>Eurotiales</taxon>
        <taxon>Aspergillaceae</taxon>
        <taxon>Penicillium</taxon>
        <taxon>Penicillium chrysogenum species complex</taxon>
    </lineage>
</organism>
<name>B6HI90_PENRW</name>
<dbReference type="HOGENOM" id="CLU_976965_0_0_1"/>
<dbReference type="OrthoDB" id="10586005at2759"/>
<dbReference type="Proteomes" id="UP000000724">
    <property type="component" value="Contig Pc00c21"/>
</dbReference>
<dbReference type="VEuPathDB" id="FungiDB:PCH_Pc21g23140"/>
<evidence type="ECO:0000313" key="2">
    <source>
        <dbReference type="Proteomes" id="UP000000724"/>
    </source>
</evidence>
<evidence type="ECO:0000313" key="1">
    <source>
        <dbReference type="EMBL" id="CAP97211.1"/>
    </source>
</evidence>
<accession>B6HI90</accession>
<dbReference type="EMBL" id="AM920436">
    <property type="protein sequence ID" value="CAP97211.1"/>
    <property type="molecule type" value="Genomic_DNA"/>
</dbReference>
<gene>
    <name evidence="1" type="ORF">Pc21g23140</name>
    <name evidence="1" type="ORF">PCH_Pc21g23140</name>
</gene>
<sequence length="285" mass="31377">MKFVQDRSQIVGSVRLRPWTGRIDDFLWPSPPTISLTAVMADDGSAVIHANSAGRSHDTIDVSVRPSGRDPGDEIFPQLGVEDRGARAPGPRTIGFAVVHLRNTVESSICRNLNRAFELLPGREKGPLWDHREMIGAMLYEPRVRPTTERDEEFCSTFQLWNWWRGAHGRQISGCSRDQHRDENFTTFSPDSTVTIDCDYPRPIREHACPAVSGGCQSGSLHPHLHGSPVRMADDNGFVLVGAAGARASQAPKNGTDGPLQLNHLRHIFCIMPWCERRAGGAGGG</sequence>
<proteinExistence type="predicted"/>
<dbReference type="AlphaFoldDB" id="B6HI90"/>
<reference evidence="1 2" key="1">
    <citation type="journal article" date="2008" name="Nat. Biotechnol.">
        <title>Genome sequencing and analysis of the filamentous fungus Penicillium chrysogenum.</title>
        <authorList>
            <person name="van den Berg M.A."/>
            <person name="Albang R."/>
            <person name="Albermann K."/>
            <person name="Badger J.H."/>
            <person name="Daran J.-M."/>
            <person name="Driessen A.J.M."/>
            <person name="Garcia-Estrada C."/>
            <person name="Fedorova N.D."/>
            <person name="Harris D.M."/>
            <person name="Heijne W.H.M."/>
            <person name="Joardar V.S."/>
            <person name="Kiel J.A.K.W."/>
            <person name="Kovalchuk A."/>
            <person name="Martin J.F."/>
            <person name="Nierman W.C."/>
            <person name="Nijland J.G."/>
            <person name="Pronk J.T."/>
            <person name="Roubos J.A."/>
            <person name="van der Klei I.J."/>
            <person name="van Peij N.N.M.E."/>
            <person name="Veenhuis M."/>
            <person name="von Doehren H."/>
            <person name="Wagner C."/>
            <person name="Wortman J.R."/>
            <person name="Bovenberg R.A.L."/>
        </authorList>
    </citation>
    <scope>NUCLEOTIDE SEQUENCE [LARGE SCALE GENOMIC DNA]</scope>
    <source>
        <strain evidence="2">ATCC 28089 / DSM 1075 / NRRL 1951 / Wisconsin 54-1255</strain>
    </source>
</reference>